<dbReference type="Pfam" id="PF24681">
    <property type="entry name" value="Kelch_KLHDC2_KLHL20_DRC7"/>
    <property type="match status" value="1"/>
</dbReference>
<dbReference type="PANTHER" id="PTHR46461:SF4">
    <property type="entry name" value="LEUCINE-ZIPPER-LIKE TRANSCRIPTIONAL REGULATOR 1"/>
    <property type="match status" value="1"/>
</dbReference>
<keyword evidence="1" id="KW-0175">Coiled coil</keyword>
<dbReference type="GO" id="GO:0005737">
    <property type="term" value="C:cytoplasm"/>
    <property type="evidence" value="ECO:0007669"/>
    <property type="project" value="TreeGrafter"/>
</dbReference>
<dbReference type="GO" id="GO:0003682">
    <property type="term" value="F:chromatin binding"/>
    <property type="evidence" value="ECO:0007669"/>
    <property type="project" value="InterPro"/>
</dbReference>
<feature type="compositionally biased region" description="Polar residues" evidence="2">
    <location>
        <begin position="44"/>
        <end position="66"/>
    </location>
</feature>
<dbReference type="Gene3D" id="2.120.10.80">
    <property type="entry name" value="Kelch-type beta propeller"/>
    <property type="match status" value="2"/>
</dbReference>
<reference evidence="3" key="1">
    <citation type="submission" date="2015-04" db="EMBL/GenBank/DDBJ databases">
        <authorList>
            <consortium name="Pathogen Informatics"/>
        </authorList>
    </citation>
    <scope>NUCLEOTIDE SEQUENCE [LARGE SCALE GENOMIC DNA]</scope>
    <source>
        <strain evidence="3">8A</strain>
    </source>
</reference>
<feature type="coiled-coil region" evidence="1">
    <location>
        <begin position="511"/>
        <end position="573"/>
    </location>
</feature>
<accession>A0A1J1GZI2</accession>
<organism evidence="3 4">
    <name type="scientific">Plasmodium gallinaceum</name>
    <dbReference type="NCBI Taxonomy" id="5849"/>
    <lineage>
        <taxon>Eukaryota</taxon>
        <taxon>Sar</taxon>
        <taxon>Alveolata</taxon>
        <taxon>Apicomplexa</taxon>
        <taxon>Aconoidasida</taxon>
        <taxon>Haemosporida</taxon>
        <taxon>Plasmodiidae</taxon>
        <taxon>Plasmodium</taxon>
        <taxon>Plasmodium (Haemamoeba)</taxon>
    </lineage>
</organism>
<keyword evidence="4" id="KW-1185">Reference proteome</keyword>
<protein>
    <recommendedName>
        <fullName evidence="5">Kelch domain-containing protein</fullName>
    </recommendedName>
</protein>
<dbReference type="GeneID" id="39733813"/>
<evidence type="ECO:0000313" key="4">
    <source>
        <dbReference type="Proteomes" id="UP000220797"/>
    </source>
</evidence>
<dbReference type="PANTHER" id="PTHR46461">
    <property type="entry name" value="KELCH DOMAIN-CONTAINING PROTEIN 3"/>
    <property type="match status" value="1"/>
</dbReference>
<evidence type="ECO:0008006" key="5">
    <source>
        <dbReference type="Google" id="ProtNLM"/>
    </source>
</evidence>
<dbReference type="OMA" id="HIDNASG"/>
<evidence type="ECO:0000256" key="2">
    <source>
        <dbReference type="SAM" id="MobiDB-lite"/>
    </source>
</evidence>
<dbReference type="Proteomes" id="UP000220797">
    <property type="component" value="Unassembled WGS sequence"/>
</dbReference>
<gene>
    <name evidence="3" type="ORF">PGAL8A_00528000</name>
</gene>
<feature type="compositionally biased region" description="Acidic residues" evidence="2">
    <location>
        <begin position="1"/>
        <end position="14"/>
    </location>
</feature>
<dbReference type="OrthoDB" id="432528at2759"/>
<evidence type="ECO:0000256" key="1">
    <source>
        <dbReference type="SAM" id="Coils"/>
    </source>
</evidence>
<dbReference type="EMBL" id="CVMV01000110">
    <property type="protein sequence ID" value="CRG97703.1"/>
    <property type="molecule type" value="Genomic_DNA"/>
</dbReference>
<sequence>MSDISDFSESEEFDGKEKRRKFFTIRSKNSTTSKKNLTEKTETLSKNNSLSNDEQYNENGNLSNQMSSTFKSSKTVNKKKSSQDDNTLNNQDSKIFRHHLFNSSKVKVDGKHNATPNGRVADCVISPPEFFLSHIYHDNKVFTKKYGHSIVEYDNKFYIYGGINSMNEYLNEFLTFTYGSNVFTSKKLSVNPGKRAYASMTLAYNVKNGPCLLLFGGLCGPNILAKECFIYDFIEDRWSMHPFKLDLVPETRYGHAYTFCPDTYTTIIWGGINKNNELLKSGHKFIRGEWSEIKCNGNTPSGRVFSSIVWLDRTTKDNVNYSFLYLFGGDLTNRGTPTDELWIYNFKKENWILVNNSAGEAPCPRWKHGAVIFDKKMWISGGLFSGWFSNYTVPDLYVYDIPSNCWFNCQISSKEIQCCYDYGTLNLHAQTKAFFLFGGKNSNNEPTSYVCRFAPLCTIVSIMSMRNEINRLSNYLLDVKSESEETANNVSEIQKIIQSFSLDIKDFKIIFEALTNSIQIIRDNIDNINKELTLLKKKNSDHENTENEIQINIENLTKRIDTLNEVRDQITNLEN</sequence>
<feature type="compositionally biased region" description="Polar residues" evidence="2">
    <location>
        <begin position="26"/>
        <end position="35"/>
    </location>
</feature>
<dbReference type="VEuPathDB" id="PlasmoDB:PGAL8A_00528000"/>
<dbReference type="InterPro" id="IPR052637">
    <property type="entry name" value="KLHDC3-like"/>
</dbReference>
<feature type="region of interest" description="Disordered" evidence="2">
    <location>
        <begin position="1"/>
        <end position="90"/>
    </location>
</feature>
<evidence type="ECO:0000313" key="3">
    <source>
        <dbReference type="EMBL" id="CRG97703.1"/>
    </source>
</evidence>
<comment type="caution">
    <text evidence="3">The sequence shown here is derived from an EMBL/GenBank/DDBJ whole genome shotgun (WGS) entry which is preliminary data.</text>
</comment>
<name>A0A1J1GZI2_PLAGA</name>
<dbReference type="AlphaFoldDB" id="A0A1J1GZI2"/>
<dbReference type="RefSeq" id="XP_028530504.1">
    <property type="nucleotide sequence ID" value="XM_028674119.1"/>
</dbReference>
<proteinExistence type="predicted"/>
<dbReference type="InterPro" id="IPR015915">
    <property type="entry name" value="Kelch-typ_b-propeller"/>
</dbReference>
<dbReference type="SUPFAM" id="SSF117281">
    <property type="entry name" value="Kelch motif"/>
    <property type="match status" value="1"/>
</dbReference>